<feature type="transmembrane region" description="Helical" evidence="1">
    <location>
        <begin position="251"/>
        <end position="270"/>
    </location>
</feature>
<dbReference type="GO" id="GO:0000271">
    <property type="term" value="P:polysaccharide biosynthetic process"/>
    <property type="evidence" value="ECO:0007669"/>
    <property type="project" value="TreeGrafter"/>
</dbReference>
<keyword evidence="3" id="KW-0808">Transferase</keyword>
<keyword evidence="1" id="KW-1133">Transmembrane helix</keyword>
<dbReference type="AlphaFoldDB" id="A0A6N0HZA0"/>
<feature type="transmembrane region" description="Helical" evidence="1">
    <location>
        <begin position="105"/>
        <end position="123"/>
    </location>
</feature>
<feature type="transmembrane region" description="Helical" evidence="1">
    <location>
        <begin position="130"/>
        <end position="150"/>
    </location>
</feature>
<dbReference type="KEGG" id="rev:HUE57_16210"/>
<evidence type="ECO:0000313" key="4">
    <source>
        <dbReference type="Proteomes" id="UP000509658"/>
    </source>
</evidence>
<gene>
    <name evidence="3" type="ORF">HUE57_16210</name>
</gene>
<dbReference type="PANTHER" id="PTHR23028:SF53">
    <property type="entry name" value="ACYL_TRANSF_3 DOMAIN-CONTAINING PROTEIN"/>
    <property type="match status" value="1"/>
</dbReference>
<name>A0A6N0HZA0_9GAMM</name>
<dbReference type="InterPro" id="IPR050879">
    <property type="entry name" value="Acyltransferase_3"/>
</dbReference>
<keyword evidence="1" id="KW-0812">Transmembrane</keyword>
<evidence type="ECO:0000256" key="1">
    <source>
        <dbReference type="SAM" id="Phobius"/>
    </source>
</evidence>
<dbReference type="InterPro" id="IPR002656">
    <property type="entry name" value="Acyl_transf_3_dom"/>
</dbReference>
<feature type="transmembrane region" description="Helical" evidence="1">
    <location>
        <begin position="290"/>
        <end position="308"/>
    </location>
</feature>
<protein>
    <submittedName>
        <fullName evidence="3">Acyltransferase</fullName>
    </submittedName>
</protein>
<accession>A0A6N0HZA0</accession>
<dbReference type="GO" id="GO:0016747">
    <property type="term" value="F:acyltransferase activity, transferring groups other than amino-acyl groups"/>
    <property type="evidence" value="ECO:0007669"/>
    <property type="project" value="InterPro"/>
</dbReference>
<feature type="transmembrane region" description="Helical" evidence="1">
    <location>
        <begin position="326"/>
        <end position="345"/>
    </location>
</feature>
<evidence type="ECO:0000313" key="3">
    <source>
        <dbReference type="EMBL" id="QKQ27664.1"/>
    </source>
</evidence>
<dbReference type="PANTHER" id="PTHR23028">
    <property type="entry name" value="ACETYLTRANSFERASE"/>
    <property type="match status" value="1"/>
</dbReference>
<dbReference type="EMBL" id="CP054491">
    <property type="protein sequence ID" value="QKQ27664.1"/>
    <property type="molecule type" value="Genomic_DNA"/>
</dbReference>
<evidence type="ECO:0000259" key="2">
    <source>
        <dbReference type="Pfam" id="PF01757"/>
    </source>
</evidence>
<dbReference type="RefSeq" id="WP_174673530.1">
    <property type="nucleotide sequence ID" value="NZ_CP054491.1"/>
</dbReference>
<organism evidence="3 4">
    <name type="scientific">Candidatus Reidiella endopervernicosa</name>
    <dbReference type="NCBI Taxonomy" id="2738883"/>
    <lineage>
        <taxon>Bacteria</taxon>
        <taxon>Pseudomonadati</taxon>
        <taxon>Pseudomonadota</taxon>
        <taxon>Gammaproteobacteria</taxon>
        <taxon>Candidatus Reidiella</taxon>
    </lineage>
</organism>
<keyword evidence="1" id="KW-0472">Membrane</keyword>
<proteinExistence type="predicted"/>
<feature type="domain" description="Acyltransferase 3" evidence="2">
    <location>
        <begin position="4"/>
        <end position="304"/>
    </location>
</feature>
<dbReference type="GO" id="GO:0016020">
    <property type="term" value="C:membrane"/>
    <property type="evidence" value="ECO:0007669"/>
    <property type="project" value="TreeGrafter"/>
</dbReference>
<feature type="transmembrane region" description="Helical" evidence="1">
    <location>
        <begin position="35"/>
        <end position="56"/>
    </location>
</feature>
<dbReference type="Proteomes" id="UP000509658">
    <property type="component" value="Chromosome"/>
</dbReference>
<reference evidence="3 4" key="1">
    <citation type="submission" date="2020-05" db="EMBL/GenBank/DDBJ databases">
        <title>Horizontal transmission and recombination maintain forever young bacterial symbiont genomes.</title>
        <authorList>
            <person name="Russell S.L."/>
            <person name="Pepper-Tunick E."/>
            <person name="Svedberg J."/>
            <person name="Byrne A."/>
            <person name="Ruelas Castillo J."/>
            <person name="Vollmers C."/>
            <person name="Beinart R.A."/>
            <person name="Corbett-Detig R."/>
        </authorList>
    </citation>
    <scope>NUCLEOTIDE SEQUENCE [LARGE SCALE GENOMIC DNA]</scope>
    <source>
        <strain evidence="3">Santa_Monica_outfall</strain>
    </source>
</reference>
<feature type="transmembrane region" description="Helical" evidence="1">
    <location>
        <begin position="220"/>
        <end position="239"/>
    </location>
</feature>
<keyword evidence="3" id="KW-0012">Acyltransferase</keyword>
<sequence>MISFVISGYVVSASLAKESTRSLLSFSTRFYARRVVRIFPALVLCLLVVSIVTTLFVPESWLSKTSKYTAYSAFFGASNLALVWLNDGYFSPRVEFNAFTHTWSLGVEEQFYLFFPLLFFVWLRYRDNRSLVGVVAVSLLPLLLVISLWYSWYQTAVSPERAFYWLPSRFWELAFGAMLYRCHSNGRLLPESKGKARLYLLVGVLLVGAGFALTDESRFPIPWALASAGGALFLIAGVVNTFDERPVIQRLLESRVLVYIGKTSYSLYLWHWPVYVLLRWTTGLESLSEIAFAIAATFVLAITSYHLVERPLRRGVSPKTQPAGRIVLVGTLLIVTSFAGSYSVFNAHSTLSMSVTADKRIWYPMRGPLK</sequence>
<feature type="transmembrane region" description="Helical" evidence="1">
    <location>
        <begin position="196"/>
        <end position="214"/>
    </location>
</feature>
<dbReference type="Pfam" id="PF01757">
    <property type="entry name" value="Acyl_transf_3"/>
    <property type="match status" value="1"/>
</dbReference>
<feature type="transmembrane region" description="Helical" evidence="1">
    <location>
        <begin position="162"/>
        <end position="180"/>
    </location>
</feature>
<keyword evidence="4" id="KW-1185">Reference proteome</keyword>